<sequence>MKHVRLIRHGESAANAGGASLDHASIPLTQTGVEQAHEVAVSFRQAPDLIVASSFSRAQATAMATVARFAAVRFETWPIHEFSYLEPTRCANTTVAQRRAWVEEYWSRSDPAFRDGVGAESFLDFVSRARSFLDRLAVHPAEDIAVFSHGQFINAVAWLVERKPQRLDGRAMADWREYEIRNHVPNGCGYVLLRSAGEAAWGMCPPLSAREVCQVLREVTWGRRVMTRAGHDDAGHVTVDIDGWRISIHADGGELDHCAACVSPDGQRWSFGSGDRFGTDPVALLSTWEHRAFGELLKML</sequence>
<protein>
    <submittedName>
        <fullName evidence="2">Histidine phosphatase family protein</fullName>
    </submittedName>
</protein>
<dbReference type="InterPro" id="IPR029033">
    <property type="entry name" value="His_PPase_superfam"/>
</dbReference>
<keyword evidence="3" id="KW-1185">Reference proteome</keyword>
<feature type="domain" description="DUF7693" evidence="1">
    <location>
        <begin position="207"/>
        <end position="298"/>
    </location>
</feature>
<evidence type="ECO:0000313" key="3">
    <source>
        <dbReference type="Proteomes" id="UP000297391"/>
    </source>
</evidence>
<proteinExistence type="predicted"/>
<dbReference type="PROSITE" id="PS00175">
    <property type="entry name" value="PG_MUTASE"/>
    <property type="match status" value="1"/>
</dbReference>
<dbReference type="Proteomes" id="UP000297391">
    <property type="component" value="Unassembled WGS sequence"/>
</dbReference>
<name>A0A4Z0AR95_9PSED</name>
<dbReference type="GO" id="GO:0016791">
    <property type="term" value="F:phosphatase activity"/>
    <property type="evidence" value="ECO:0007669"/>
    <property type="project" value="TreeGrafter"/>
</dbReference>
<dbReference type="InterPro" id="IPR001345">
    <property type="entry name" value="PG/BPGM_mutase_AS"/>
</dbReference>
<dbReference type="PANTHER" id="PTHR48100">
    <property type="entry name" value="BROAD-SPECIFICITY PHOSPHATASE YOR283W-RELATED"/>
    <property type="match status" value="1"/>
</dbReference>
<reference evidence="2 3" key="1">
    <citation type="journal article" date="2019" name="Syst. Appl. Microbiol.">
        <title>New species of pathogenic Pseudomonas isolated from citrus in Tunisia: Proposal of Pseudomonas kairouanensis sp. nov. and Pseudomonas nabeulensis sp. nov.</title>
        <authorList>
            <person name="Oueslati M."/>
            <person name="Mulet M."/>
            <person name="Gomila M."/>
            <person name="Berge O."/>
            <person name="Hajlaoui M.R."/>
            <person name="Lalucat J."/>
            <person name="Sadfi-Zouaoui N."/>
            <person name="Garcia-Valdes E."/>
        </authorList>
    </citation>
    <scope>NUCLEOTIDE SEQUENCE [LARGE SCALE GENOMIC DNA]</scope>
    <source>
        <strain evidence="2 3">KC12</strain>
    </source>
</reference>
<evidence type="ECO:0000259" key="1">
    <source>
        <dbReference type="Pfam" id="PF24745"/>
    </source>
</evidence>
<dbReference type="Gene3D" id="3.40.50.1240">
    <property type="entry name" value="Phosphoglycerate mutase-like"/>
    <property type="match status" value="1"/>
</dbReference>
<dbReference type="InterPro" id="IPR056110">
    <property type="entry name" value="DUF7693"/>
</dbReference>
<comment type="caution">
    <text evidence="2">The sequence shown here is derived from an EMBL/GenBank/DDBJ whole genome shotgun (WGS) entry which is preliminary data.</text>
</comment>
<dbReference type="InterPro" id="IPR013078">
    <property type="entry name" value="His_Pase_superF_clade-1"/>
</dbReference>
<accession>A0A4Z0AR95</accession>
<gene>
    <name evidence="2" type="ORF">DYL59_12495</name>
</gene>
<dbReference type="OrthoDB" id="9082843at2"/>
<dbReference type="CDD" id="cd07067">
    <property type="entry name" value="HP_PGM_like"/>
    <property type="match status" value="1"/>
</dbReference>
<dbReference type="InterPro" id="IPR050275">
    <property type="entry name" value="PGM_Phosphatase"/>
</dbReference>
<dbReference type="AlphaFoldDB" id="A0A4Z0AR95"/>
<organism evidence="2 3">
    <name type="scientific">Pseudomonas kairouanensis</name>
    <dbReference type="NCBI Taxonomy" id="2293832"/>
    <lineage>
        <taxon>Bacteria</taxon>
        <taxon>Pseudomonadati</taxon>
        <taxon>Pseudomonadota</taxon>
        <taxon>Gammaproteobacteria</taxon>
        <taxon>Pseudomonadales</taxon>
        <taxon>Pseudomonadaceae</taxon>
        <taxon>Pseudomonas</taxon>
    </lineage>
</organism>
<dbReference type="SUPFAM" id="SSF53254">
    <property type="entry name" value="Phosphoglycerate mutase-like"/>
    <property type="match status" value="1"/>
</dbReference>
<evidence type="ECO:0000313" key="2">
    <source>
        <dbReference type="EMBL" id="TFY89346.1"/>
    </source>
</evidence>
<dbReference type="Pfam" id="PF00300">
    <property type="entry name" value="His_Phos_1"/>
    <property type="match status" value="1"/>
</dbReference>
<dbReference type="SMART" id="SM00855">
    <property type="entry name" value="PGAM"/>
    <property type="match status" value="1"/>
</dbReference>
<dbReference type="EMBL" id="QUZU01000012">
    <property type="protein sequence ID" value="TFY89346.1"/>
    <property type="molecule type" value="Genomic_DNA"/>
</dbReference>
<dbReference type="Pfam" id="PF24745">
    <property type="entry name" value="DUF7693"/>
    <property type="match status" value="1"/>
</dbReference>